<dbReference type="EMBL" id="CAJOBD010011972">
    <property type="protein sequence ID" value="CAF4174933.1"/>
    <property type="molecule type" value="Genomic_DNA"/>
</dbReference>
<evidence type="ECO:0000256" key="1">
    <source>
        <dbReference type="SAM" id="MobiDB-lite"/>
    </source>
</evidence>
<name>A0A819ZU41_9BILA</name>
<organism evidence="2 3">
    <name type="scientific">Rotaria sordida</name>
    <dbReference type="NCBI Taxonomy" id="392033"/>
    <lineage>
        <taxon>Eukaryota</taxon>
        <taxon>Metazoa</taxon>
        <taxon>Spiralia</taxon>
        <taxon>Gnathifera</taxon>
        <taxon>Rotifera</taxon>
        <taxon>Eurotatoria</taxon>
        <taxon>Bdelloidea</taxon>
        <taxon>Philodinida</taxon>
        <taxon>Philodinidae</taxon>
        <taxon>Rotaria</taxon>
    </lineage>
</organism>
<dbReference type="PANTHER" id="PTHR46601:SF1">
    <property type="entry name" value="ADF-H DOMAIN-CONTAINING PROTEIN"/>
    <property type="match status" value="1"/>
</dbReference>
<reference evidence="2" key="1">
    <citation type="submission" date="2021-02" db="EMBL/GenBank/DDBJ databases">
        <authorList>
            <person name="Nowell W R."/>
        </authorList>
    </citation>
    <scope>NUCLEOTIDE SEQUENCE</scope>
</reference>
<feature type="non-terminal residue" evidence="2">
    <location>
        <position position="1"/>
    </location>
</feature>
<evidence type="ECO:0000313" key="2">
    <source>
        <dbReference type="EMBL" id="CAF4174933.1"/>
    </source>
</evidence>
<sequence>MPRLKLCQHPTAHTGSSYIAKGSRLISSHLRNFIWDRYGFEELNIRWLCPKCQRVETEMMKKQQEMVEEDNMNISGDELRGNSSMDNEAEDDGSDSQDDEDDSQDNEKQSEEEMFLEVTYQKEQAMRQLSAVFELLKMDPVQDKFESTQHQARQSLALRENEGILAFPQYFKGNQPISDDTITTIVDFYHQDGISRMSSNSKNTIKINQNTVPIRYMEMTVLDAFRIFDERFPGLAGRTTFYSSRPRDAWNNYCQRIHNNSSSMELNIFNINDLIKGMACHDDMEECFTDECEQCSAKSLIEILTRNINVDLDENCSWMVWKKLNNKFDLQQTTGSVEALLAQIEAQWSSFILHTFCNRKQRECISELRTQSTKMTFVVAQMDFSMNYTLIRQREVQQDFFSQHQASLFTVHQQLETAKAAGKHQPAIDVFFLEEKEIQRTK</sequence>
<dbReference type="PANTHER" id="PTHR46601">
    <property type="entry name" value="ULP_PROTEASE DOMAIN-CONTAINING PROTEIN"/>
    <property type="match status" value="1"/>
</dbReference>
<proteinExistence type="predicted"/>
<protein>
    <submittedName>
        <fullName evidence="2">Uncharacterized protein</fullName>
    </submittedName>
</protein>
<dbReference type="Proteomes" id="UP000663836">
    <property type="component" value="Unassembled WGS sequence"/>
</dbReference>
<accession>A0A819ZU41</accession>
<dbReference type="AlphaFoldDB" id="A0A819ZU41"/>
<feature type="compositionally biased region" description="Acidic residues" evidence="1">
    <location>
        <begin position="87"/>
        <end position="104"/>
    </location>
</feature>
<gene>
    <name evidence="2" type="ORF">JBS370_LOCUS35205</name>
</gene>
<evidence type="ECO:0000313" key="3">
    <source>
        <dbReference type="Proteomes" id="UP000663836"/>
    </source>
</evidence>
<comment type="caution">
    <text evidence="2">The sequence shown here is derived from an EMBL/GenBank/DDBJ whole genome shotgun (WGS) entry which is preliminary data.</text>
</comment>
<feature type="region of interest" description="Disordered" evidence="1">
    <location>
        <begin position="63"/>
        <end position="112"/>
    </location>
</feature>